<sequence>MSVLIRYTRAELLALAPKQNEYSLNAGALQKFKVIEVESPVTERLLPESHRNEAGGRKSDAKNGAGGRRAVNNERFAPPSRAARGNKDQEAFEEGYKYELERNAIKKQALQETMAKEKEKIDAVAAAKWVKEEAKEPFVPAVAKEAPKQNEDEEVERWMTSIAMSEEGAKKVTKSRFFSGADAGNKSAANSPLAGGMGFNEPASLAMGSPTKDPWSLQGIMSASGNAVWGTMEAQRSSGVAMTPSANATAAAAAAAPSVVVGPSVQMPMHSGVSAPSSVQVVPTGESPPPSAAAAATTAVSLAAATSSTAQKKATTTTTATTPQQNTSSANPTVQVWNAQDLEQMLLSGQNVNRQSKQEVSKPKVIDAASLESQLRLQVQQNMKLSQQQTQTHLQQQQPQPPPLSQLSTMAGTPPGLSLSGGHKPPPISVTQPPQQLPPQQQQQQQSVTAPWGAAMTKVPPQPMHQKLMQQQPQSQPQHRHPGMTQPVPFIISGAQGAPYFPQQAMHGHYVTGFLPGQGQQPMMVYRSPDGTTQYAVGTTGYPPNAQLLFSPPQQQQQQTQRR</sequence>
<feature type="region of interest" description="Disordered" evidence="2">
    <location>
        <begin position="307"/>
        <end position="332"/>
    </location>
</feature>
<dbReference type="Proteomes" id="UP000284403">
    <property type="component" value="Unassembled WGS sequence"/>
</dbReference>
<protein>
    <submittedName>
        <fullName evidence="3">Putative 4E-interacting protein</fullName>
    </submittedName>
</protein>
<dbReference type="OrthoDB" id="267997at2759"/>
<evidence type="ECO:0000256" key="2">
    <source>
        <dbReference type="SAM" id="MobiDB-lite"/>
    </source>
</evidence>
<feature type="compositionally biased region" description="Low complexity" evidence="2">
    <location>
        <begin position="307"/>
        <end position="330"/>
    </location>
</feature>
<reference evidence="3 4" key="1">
    <citation type="journal article" date="2018" name="BMC Genomics">
        <title>Genomic comparison of Trypanosoma conorhini and Trypanosoma rangeli to Trypanosoma cruzi strains of high and low virulence.</title>
        <authorList>
            <person name="Bradwell K.R."/>
            <person name="Koparde V.N."/>
            <person name="Matveyev A.V."/>
            <person name="Serrano M.G."/>
            <person name="Alves J.M."/>
            <person name="Parikh H."/>
            <person name="Huang B."/>
            <person name="Lee V."/>
            <person name="Espinosa-Alvarez O."/>
            <person name="Ortiz P.A."/>
            <person name="Costa-Martins A.G."/>
            <person name="Teixeira M.M."/>
            <person name="Buck G.A."/>
        </authorList>
    </citation>
    <scope>NUCLEOTIDE SEQUENCE [LARGE SCALE GENOMIC DNA]</scope>
    <source>
        <strain evidence="3 4">025E</strain>
    </source>
</reference>
<feature type="compositionally biased region" description="Low complexity" evidence="2">
    <location>
        <begin position="464"/>
        <end position="477"/>
    </location>
</feature>
<proteinExistence type="predicted"/>
<feature type="region of interest" description="Disordered" evidence="2">
    <location>
        <begin position="382"/>
        <end position="484"/>
    </location>
</feature>
<evidence type="ECO:0000256" key="1">
    <source>
        <dbReference type="SAM" id="Coils"/>
    </source>
</evidence>
<dbReference type="AlphaFoldDB" id="A0A422N1V1"/>
<feature type="compositionally biased region" description="Low complexity" evidence="2">
    <location>
        <begin position="554"/>
        <end position="563"/>
    </location>
</feature>
<organism evidence="3 4">
    <name type="scientific">Trypanosoma conorhini</name>
    <dbReference type="NCBI Taxonomy" id="83891"/>
    <lineage>
        <taxon>Eukaryota</taxon>
        <taxon>Discoba</taxon>
        <taxon>Euglenozoa</taxon>
        <taxon>Kinetoplastea</taxon>
        <taxon>Metakinetoplastina</taxon>
        <taxon>Trypanosomatida</taxon>
        <taxon>Trypanosomatidae</taxon>
        <taxon>Trypanosoma</taxon>
    </lineage>
</organism>
<accession>A0A422N1V1</accession>
<dbReference type="RefSeq" id="XP_029224040.1">
    <property type="nucleotide sequence ID" value="XM_029375838.1"/>
</dbReference>
<keyword evidence="1" id="KW-0175">Coiled coil</keyword>
<feature type="region of interest" description="Disordered" evidence="2">
    <location>
        <begin position="535"/>
        <end position="563"/>
    </location>
</feature>
<name>A0A422N1V1_9TRYP</name>
<feature type="compositionally biased region" description="Low complexity" evidence="2">
    <location>
        <begin position="385"/>
        <end position="398"/>
    </location>
</feature>
<dbReference type="EMBL" id="MKKU01000956">
    <property type="protein sequence ID" value="RNE99448.1"/>
    <property type="molecule type" value="Genomic_DNA"/>
</dbReference>
<feature type="region of interest" description="Disordered" evidence="2">
    <location>
        <begin position="45"/>
        <end position="90"/>
    </location>
</feature>
<feature type="compositionally biased region" description="Low complexity" evidence="2">
    <location>
        <begin position="432"/>
        <end position="446"/>
    </location>
</feature>
<feature type="coiled-coil region" evidence="1">
    <location>
        <begin position="100"/>
        <end position="127"/>
    </location>
</feature>
<feature type="region of interest" description="Disordered" evidence="2">
    <location>
        <begin position="274"/>
        <end position="295"/>
    </location>
</feature>
<evidence type="ECO:0000313" key="3">
    <source>
        <dbReference type="EMBL" id="RNE99448.1"/>
    </source>
</evidence>
<comment type="caution">
    <text evidence="3">The sequence shown here is derived from an EMBL/GenBank/DDBJ whole genome shotgun (WGS) entry which is preliminary data.</text>
</comment>
<keyword evidence="4" id="KW-1185">Reference proteome</keyword>
<gene>
    <name evidence="3" type="ORF">Tco025E_09009</name>
</gene>
<feature type="compositionally biased region" description="Basic and acidic residues" evidence="2">
    <location>
        <begin position="45"/>
        <end position="61"/>
    </location>
</feature>
<evidence type="ECO:0000313" key="4">
    <source>
        <dbReference type="Proteomes" id="UP000284403"/>
    </source>
</evidence>
<dbReference type="GeneID" id="40322620"/>